<evidence type="ECO:0000256" key="2">
    <source>
        <dbReference type="ARBA" id="ARBA00022737"/>
    </source>
</evidence>
<feature type="repeat" description="PPR" evidence="4">
    <location>
        <begin position="1"/>
        <end position="29"/>
    </location>
</feature>
<sequence>MVVEANARSGRLDVAARLFGDMEKAGFFPTPATYACLVEMHASAGQVDAAMRLYHSMANAGTRPGLSTFSALLTMLANKRLLDLAAKVLLEMKASGFPIEVTASDLLMIYIKDGSTDLALWWLRFMDRLTLHSGGYGSWVQPA</sequence>
<protein>
    <recommendedName>
        <fullName evidence="5">Pentatricopeptide repeat-containing protein-mitochondrial domain-containing protein</fullName>
    </recommendedName>
</protein>
<dbReference type="NCBIfam" id="TIGR00756">
    <property type="entry name" value="PPR"/>
    <property type="match status" value="1"/>
</dbReference>
<dbReference type="InterPro" id="IPR011990">
    <property type="entry name" value="TPR-like_helical_dom_sf"/>
</dbReference>
<dbReference type="AlphaFoldDB" id="A0A0A9HB45"/>
<dbReference type="EMBL" id="GBRH01165835">
    <property type="protein sequence ID" value="JAE32061.1"/>
    <property type="molecule type" value="Transcribed_RNA"/>
</dbReference>
<keyword evidence="3" id="KW-0809">Transit peptide</keyword>
<evidence type="ECO:0000256" key="1">
    <source>
        <dbReference type="ARBA" id="ARBA00007626"/>
    </source>
</evidence>
<reference evidence="6" key="1">
    <citation type="submission" date="2014-09" db="EMBL/GenBank/DDBJ databases">
        <authorList>
            <person name="Magalhaes I.L.F."/>
            <person name="Oliveira U."/>
            <person name="Santos F.R."/>
            <person name="Vidigal T.H.D.A."/>
            <person name="Brescovit A.D."/>
            <person name="Santos A.J."/>
        </authorList>
    </citation>
    <scope>NUCLEOTIDE SEQUENCE</scope>
    <source>
        <tissue evidence="6">Shoot tissue taken approximately 20 cm above the soil surface</tissue>
    </source>
</reference>
<dbReference type="PANTHER" id="PTHR47447:SF17">
    <property type="entry name" value="OS12G0638900 PROTEIN"/>
    <property type="match status" value="1"/>
</dbReference>
<feature type="repeat" description="PPR" evidence="4">
    <location>
        <begin position="30"/>
        <end position="64"/>
    </location>
</feature>
<dbReference type="PANTHER" id="PTHR47447">
    <property type="entry name" value="OS03G0856100 PROTEIN"/>
    <property type="match status" value="1"/>
</dbReference>
<accession>A0A0A9HB45</accession>
<dbReference type="PROSITE" id="PS51375">
    <property type="entry name" value="PPR"/>
    <property type="match status" value="3"/>
</dbReference>
<evidence type="ECO:0000256" key="3">
    <source>
        <dbReference type="ARBA" id="ARBA00022946"/>
    </source>
</evidence>
<evidence type="ECO:0000259" key="5">
    <source>
        <dbReference type="Pfam" id="PF23276"/>
    </source>
</evidence>
<dbReference type="InterPro" id="IPR002885">
    <property type="entry name" value="PPR_rpt"/>
</dbReference>
<evidence type="ECO:0000256" key="4">
    <source>
        <dbReference type="PROSITE-ProRule" id="PRU00708"/>
    </source>
</evidence>
<reference evidence="6" key="2">
    <citation type="journal article" date="2015" name="Data Brief">
        <title>Shoot transcriptome of the giant reed, Arundo donax.</title>
        <authorList>
            <person name="Barrero R.A."/>
            <person name="Guerrero F.D."/>
            <person name="Moolhuijzen P."/>
            <person name="Goolsby J.A."/>
            <person name="Tidwell J."/>
            <person name="Bellgard S.E."/>
            <person name="Bellgard M.I."/>
        </authorList>
    </citation>
    <scope>NUCLEOTIDE SEQUENCE</scope>
    <source>
        <tissue evidence="6">Shoot tissue taken approximately 20 cm above the soil surface</tissue>
    </source>
</reference>
<dbReference type="Pfam" id="PF23276">
    <property type="entry name" value="TPR_24"/>
    <property type="match status" value="1"/>
</dbReference>
<feature type="domain" description="Pentatricopeptide repeat-containing protein-mitochondrial" evidence="5">
    <location>
        <begin position="2"/>
        <end position="106"/>
    </location>
</feature>
<evidence type="ECO:0000313" key="6">
    <source>
        <dbReference type="EMBL" id="JAE32061.1"/>
    </source>
</evidence>
<organism evidence="6">
    <name type="scientific">Arundo donax</name>
    <name type="common">Giant reed</name>
    <name type="synonym">Donax arundinaceus</name>
    <dbReference type="NCBI Taxonomy" id="35708"/>
    <lineage>
        <taxon>Eukaryota</taxon>
        <taxon>Viridiplantae</taxon>
        <taxon>Streptophyta</taxon>
        <taxon>Embryophyta</taxon>
        <taxon>Tracheophyta</taxon>
        <taxon>Spermatophyta</taxon>
        <taxon>Magnoliopsida</taxon>
        <taxon>Liliopsida</taxon>
        <taxon>Poales</taxon>
        <taxon>Poaceae</taxon>
        <taxon>PACMAD clade</taxon>
        <taxon>Arundinoideae</taxon>
        <taxon>Arundineae</taxon>
        <taxon>Arundo</taxon>
    </lineage>
</organism>
<feature type="repeat" description="PPR" evidence="4">
    <location>
        <begin position="65"/>
        <end position="99"/>
    </location>
</feature>
<name>A0A0A9HB45_ARUDO</name>
<dbReference type="InterPro" id="IPR057027">
    <property type="entry name" value="TPR_mt"/>
</dbReference>
<comment type="similarity">
    <text evidence="1">Belongs to the PPR family. P subfamily.</text>
</comment>
<keyword evidence="2" id="KW-0677">Repeat</keyword>
<dbReference type="Gene3D" id="1.25.40.10">
    <property type="entry name" value="Tetratricopeptide repeat domain"/>
    <property type="match status" value="1"/>
</dbReference>
<proteinExistence type="inferred from homology"/>